<dbReference type="GeneID" id="98295332"/>
<evidence type="ECO:0000313" key="1">
    <source>
        <dbReference type="EMBL" id="OZG67568.1"/>
    </source>
</evidence>
<accession>A0A261G831</accession>
<dbReference type="EMBL" id="MWXA01000004">
    <property type="protein sequence ID" value="OZG67568.1"/>
    <property type="molecule type" value="Genomic_DNA"/>
</dbReference>
<organism evidence="1 2">
    <name type="scientific">Bifidobacterium aquikefiri</name>
    <dbReference type="NCBI Taxonomy" id="1653207"/>
    <lineage>
        <taxon>Bacteria</taxon>
        <taxon>Bacillati</taxon>
        <taxon>Actinomycetota</taxon>
        <taxon>Actinomycetes</taxon>
        <taxon>Bifidobacteriales</taxon>
        <taxon>Bifidobacteriaceae</taxon>
        <taxon>Bifidobacterium</taxon>
    </lineage>
</organism>
<evidence type="ECO:0000313" key="2">
    <source>
        <dbReference type="Proteomes" id="UP000216451"/>
    </source>
</evidence>
<dbReference type="RefSeq" id="WP_094692747.1">
    <property type="nucleotide sequence ID" value="NZ_JBDNSG010000024.1"/>
</dbReference>
<sequence>MGYRYFSLRNDGRLPVHITLSWDQAAWMQRNIIRRSRELPATHEFSLSDPPSVRDINVDLNRQEFHIDLRQEASFPNGATISCRCEIPGLTSKTLEFTYDADSNDTFGTRFFGNPFFQSFEQETN</sequence>
<dbReference type="Proteomes" id="UP000216451">
    <property type="component" value="Unassembled WGS sequence"/>
</dbReference>
<reference evidence="1 2" key="1">
    <citation type="journal article" date="2017" name="BMC Genomics">
        <title>Comparative genomic and phylogenomic analyses of the Bifidobacteriaceae family.</title>
        <authorList>
            <person name="Lugli G.A."/>
            <person name="Milani C."/>
            <person name="Turroni F."/>
            <person name="Duranti S."/>
            <person name="Mancabelli L."/>
            <person name="Mangifesta M."/>
            <person name="Ferrario C."/>
            <person name="Modesto M."/>
            <person name="Mattarelli P."/>
            <person name="Jiri K."/>
            <person name="van Sinderen D."/>
            <person name="Ventura M."/>
        </authorList>
    </citation>
    <scope>NUCLEOTIDE SEQUENCE [LARGE SCALE GENOMIC DNA]</scope>
    <source>
        <strain evidence="1 2">LMG 28769</strain>
    </source>
</reference>
<name>A0A261G831_9BIFI</name>
<keyword evidence="2" id="KW-1185">Reference proteome</keyword>
<protein>
    <submittedName>
        <fullName evidence="1">Uncharacterized protein</fullName>
    </submittedName>
</protein>
<comment type="caution">
    <text evidence="1">The sequence shown here is derived from an EMBL/GenBank/DDBJ whole genome shotgun (WGS) entry which is preliminary data.</text>
</comment>
<proteinExistence type="predicted"/>
<gene>
    <name evidence="1" type="ORF">BAQU_0660</name>
</gene>
<dbReference type="AlphaFoldDB" id="A0A261G831"/>